<gene>
    <name evidence="1" type="ORF">LCGC14_3097680</name>
</gene>
<comment type="caution">
    <text evidence="1">The sequence shown here is derived from an EMBL/GenBank/DDBJ whole genome shotgun (WGS) entry which is preliminary data.</text>
</comment>
<name>A0A0F8W968_9ZZZZ</name>
<dbReference type="AlphaFoldDB" id="A0A0F8W968"/>
<proteinExistence type="predicted"/>
<evidence type="ECO:0000313" key="1">
    <source>
        <dbReference type="EMBL" id="KKK53148.1"/>
    </source>
</evidence>
<reference evidence="1" key="1">
    <citation type="journal article" date="2015" name="Nature">
        <title>Complex archaea that bridge the gap between prokaryotes and eukaryotes.</title>
        <authorList>
            <person name="Spang A."/>
            <person name="Saw J.H."/>
            <person name="Jorgensen S.L."/>
            <person name="Zaremba-Niedzwiedzka K."/>
            <person name="Martijn J."/>
            <person name="Lind A.E."/>
            <person name="van Eijk R."/>
            <person name="Schleper C."/>
            <person name="Guy L."/>
            <person name="Ettema T.J."/>
        </authorList>
    </citation>
    <scope>NUCLEOTIDE SEQUENCE</scope>
</reference>
<evidence type="ECO:0008006" key="2">
    <source>
        <dbReference type="Google" id="ProtNLM"/>
    </source>
</evidence>
<sequence length="245" mass="27954">MSEGLATYLSNPCEEGLKEALASAKAVLHDRVPGNSEEWSLEGLSTLVSRGITSAAETTLAEMLKTEKVVGSEVSIGSGRIDLVTQPIGSKLSPAGEQELNLDNGYLIITDHKTSIQKAPRYIESDFKDIPLNWQLWDYAWRAQSYYGRPVRWIRIHQIILSPRTKCIMSEPSRINPENLKAWARNASIIWQDMQSDDQFPFDILRQNTHYCLNKYGPCRAYQACHSFLRDEKQMESVYVRKEKR</sequence>
<protein>
    <recommendedName>
        <fullName evidence="2">PD-(D/E)XK endonuclease-like domain-containing protein</fullName>
    </recommendedName>
</protein>
<dbReference type="EMBL" id="LAZR01066651">
    <property type="protein sequence ID" value="KKK53148.1"/>
    <property type="molecule type" value="Genomic_DNA"/>
</dbReference>
<accession>A0A0F8W968</accession>
<organism evidence="1">
    <name type="scientific">marine sediment metagenome</name>
    <dbReference type="NCBI Taxonomy" id="412755"/>
    <lineage>
        <taxon>unclassified sequences</taxon>
        <taxon>metagenomes</taxon>
        <taxon>ecological metagenomes</taxon>
    </lineage>
</organism>